<name>A0ABU9KFB9_9BACI</name>
<accession>A0ABU9KFB9</accession>
<protein>
    <submittedName>
        <fullName evidence="1">YqhG family protein</fullName>
    </submittedName>
</protein>
<dbReference type="InterPro" id="IPR024562">
    <property type="entry name" value="YqhG"/>
</dbReference>
<dbReference type="EMBL" id="JBBYAF010000042">
    <property type="protein sequence ID" value="MEL3974075.1"/>
    <property type="molecule type" value="Genomic_DNA"/>
</dbReference>
<reference evidence="1 2" key="1">
    <citation type="submission" date="2024-04" db="EMBL/GenBank/DDBJ databases">
        <title>Bacillus oryzaecorticis sp. nov., a moderately halophilic bacterium isolated from rice husks.</title>
        <authorList>
            <person name="Zhu H.-S."/>
        </authorList>
    </citation>
    <scope>NUCLEOTIDE SEQUENCE [LARGE SCALE GENOMIC DNA]</scope>
    <source>
        <strain evidence="1 2">ZC255</strain>
    </source>
</reference>
<organism evidence="1 2">
    <name type="scientific">Rossellomorea oryzaecorticis</name>
    <dbReference type="NCBI Taxonomy" id="1396505"/>
    <lineage>
        <taxon>Bacteria</taxon>
        <taxon>Bacillati</taxon>
        <taxon>Bacillota</taxon>
        <taxon>Bacilli</taxon>
        <taxon>Bacillales</taxon>
        <taxon>Bacillaceae</taxon>
        <taxon>Rossellomorea</taxon>
    </lineage>
</organism>
<dbReference type="Pfam" id="PF11079">
    <property type="entry name" value="YqhG"/>
    <property type="match status" value="1"/>
</dbReference>
<proteinExistence type="predicted"/>
<dbReference type="RefSeq" id="WP_341985593.1">
    <property type="nucleotide sequence ID" value="NZ_JBBYAF010000042.1"/>
</dbReference>
<gene>
    <name evidence="1" type="ORF">AAEO50_17465</name>
</gene>
<comment type="caution">
    <text evidence="1">The sequence shown here is derived from an EMBL/GenBank/DDBJ whole genome shotgun (WGS) entry which is preliminary data.</text>
</comment>
<dbReference type="Proteomes" id="UP001389717">
    <property type="component" value="Unassembled WGS sequence"/>
</dbReference>
<evidence type="ECO:0000313" key="1">
    <source>
        <dbReference type="EMBL" id="MEL3974075.1"/>
    </source>
</evidence>
<evidence type="ECO:0000313" key="2">
    <source>
        <dbReference type="Proteomes" id="UP001389717"/>
    </source>
</evidence>
<sequence>MQQNEIHQFLERYFTANGCELVSNGDGYMTVQLTIDLDKELMNRPFYWHYLEKTGGIPNPMTLSLVTNGEKTPEDFKGELIHFGSPRLHQIFRSTRNLAGYIRLYEERMNGNEQQVPLHPWLGLNIKISHVTNLKKDSIQSIGLNLINGHIQEDFHDYLLSRKLTPKIPDFSFTLTPIIKPRSGINRIKSFILQGIEKESFTWAEEARKRWEEDLELLSHFYGDHEEKPESYHLEKQALKEQYEPKISIDIINGGIFYLRHAH</sequence>
<keyword evidence="2" id="KW-1185">Reference proteome</keyword>